<dbReference type="Proteomes" id="UP000443582">
    <property type="component" value="Unassembled WGS sequence"/>
</dbReference>
<evidence type="ECO:0000259" key="1">
    <source>
        <dbReference type="PROSITE" id="PS50801"/>
    </source>
</evidence>
<dbReference type="PROSITE" id="PS50801">
    <property type="entry name" value="STAS"/>
    <property type="match status" value="1"/>
</dbReference>
<gene>
    <name evidence="2" type="ORF">DAY19_14960</name>
</gene>
<dbReference type="EMBL" id="QDKL01000004">
    <property type="protein sequence ID" value="RZF20458.1"/>
    <property type="molecule type" value="Genomic_DNA"/>
</dbReference>
<name>A0ABY0IBW0_9BACT</name>
<dbReference type="RefSeq" id="WP_115363951.1">
    <property type="nucleotide sequence ID" value="NZ_QDKL01000004.1"/>
</dbReference>
<organism evidence="2 3">
    <name type="scientific">Halobacteriovorax vibrionivorans</name>
    <dbReference type="NCBI Taxonomy" id="2152716"/>
    <lineage>
        <taxon>Bacteria</taxon>
        <taxon>Pseudomonadati</taxon>
        <taxon>Bdellovibrionota</taxon>
        <taxon>Bacteriovoracia</taxon>
        <taxon>Bacteriovoracales</taxon>
        <taxon>Halobacteriovoraceae</taxon>
        <taxon>Halobacteriovorax</taxon>
    </lineage>
</organism>
<accession>A0ABY0IBW0</accession>
<dbReference type="InterPro" id="IPR002645">
    <property type="entry name" value="STAS_dom"/>
</dbReference>
<keyword evidence="3" id="KW-1185">Reference proteome</keyword>
<dbReference type="InterPro" id="IPR036513">
    <property type="entry name" value="STAS_dom_sf"/>
</dbReference>
<dbReference type="Gene3D" id="3.30.750.24">
    <property type="entry name" value="STAS domain"/>
    <property type="match status" value="1"/>
</dbReference>
<proteinExistence type="predicted"/>
<dbReference type="PANTHER" id="PTHR33495">
    <property type="entry name" value="ANTI-SIGMA FACTOR ANTAGONIST TM_1081-RELATED-RELATED"/>
    <property type="match status" value="1"/>
</dbReference>
<reference evidence="3" key="1">
    <citation type="journal article" date="2019" name="Int. J. Syst. Evol. Microbiol.">
        <title>Halobacteriovorax valvorus sp. nov., a novel prokaryotic predator isolated from coastal seawater of China.</title>
        <authorList>
            <person name="Chen M.-X."/>
        </authorList>
    </citation>
    <scope>NUCLEOTIDE SEQUENCE [LARGE SCALE GENOMIC DNA]</scope>
    <source>
        <strain evidence="3">BL9</strain>
    </source>
</reference>
<sequence length="127" mass="14409">MTMQARVRTDSTGNITVHIEGGMDYENIIPLKQELATITSSHPTSTITLDLTALNFVGSSGIGVFVDTIRSLNKRRDQVRLSNVAPEFIKVFKLYNFNAMEILINEFETDETELSKFYGQKKRTFQN</sequence>
<evidence type="ECO:0000313" key="3">
    <source>
        <dbReference type="Proteomes" id="UP000443582"/>
    </source>
</evidence>
<protein>
    <submittedName>
        <fullName evidence="2">STAS domain-containing protein</fullName>
    </submittedName>
</protein>
<feature type="domain" description="STAS" evidence="1">
    <location>
        <begin position="13"/>
        <end position="117"/>
    </location>
</feature>
<dbReference type="Pfam" id="PF01740">
    <property type="entry name" value="STAS"/>
    <property type="match status" value="1"/>
</dbReference>
<evidence type="ECO:0000313" key="2">
    <source>
        <dbReference type="EMBL" id="RZF20458.1"/>
    </source>
</evidence>
<dbReference type="SUPFAM" id="SSF52091">
    <property type="entry name" value="SpoIIaa-like"/>
    <property type="match status" value="1"/>
</dbReference>
<dbReference type="CDD" id="cd07043">
    <property type="entry name" value="STAS_anti-anti-sigma_factors"/>
    <property type="match status" value="1"/>
</dbReference>
<comment type="caution">
    <text evidence="2">The sequence shown here is derived from an EMBL/GenBank/DDBJ whole genome shotgun (WGS) entry which is preliminary data.</text>
</comment>